<dbReference type="EMBL" id="JAVIZA010000001">
    <property type="protein sequence ID" value="MDR6168189.1"/>
    <property type="molecule type" value="Genomic_DNA"/>
</dbReference>
<feature type="domain" description="NAD-dependent epimerase/dehydratase" evidence="2">
    <location>
        <begin position="4"/>
        <end position="51"/>
    </location>
</feature>
<dbReference type="RefSeq" id="WP_309667014.1">
    <property type="nucleotide sequence ID" value="NZ_JAVIZA010000001.1"/>
</dbReference>
<reference evidence="3 4" key="1">
    <citation type="submission" date="2023-08" db="EMBL/GenBank/DDBJ databases">
        <title>Functional and genomic diversity of the sorghum phyllosphere microbiome.</title>
        <authorList>
            <person name="Shade A."/>
        </authorList>
    </citation>
    <scope>NUCLEOTIDE SEQUENCE [LARGE SCALE GENOMIC DNA]</scope>
    <source>
        <strain evidence="3 4">SORGH_AS_0919</strain>
    </source>
</reference>
<sequence length="320" mass="34138">MRRILVLGGTGWLGREIARRAHESGAEVVCLARGESGPAPDGVRLVRADRSLAGAYEGLGGEWDDVVELASEPQLVESALKALAARAAHWTLVSTVSVYADNSTPGADETAQLVYPQNLAEYPDAKVAAERASAAELGDRLLIARPGLIAGPGDPSDRLGYWPARLHRGGNVLAPMMSQRFVQFIDVEDLADWIVSAGAAGIAGVVNAVGEVHTMEDFFRAARSVAGFDGELITVDDEELLALDVHYWAGPRSLPLWLPIEAAGFAQRAGSAFVATGGRSRPLADTLTRVLTDEISRGLDRPRRSGLTRDEEQEVLAAVR</sequence>
<dbReference type="PANTHER" id="PTHR48079">
    <property type="entry name" value="PROTEIN YEEZ"/>
    <property type="match status" value="1"/>
</dbReference>
<dbReference type="InterPro" id="IPR036291">
    <property type="entry name" value="NAD(P)-bd_dom_sf"/>
</dbReference>
<feature type="domain" description="NAD-dependent epimerase/dehydratase" evidence="2">
    <location>
        <begin position="78"/>
        <end position="200"/>
    </location>
</feature>
<dbReference type="EC" id="1.3.1.45" evidence="3"/>
<gene>
    <name evidence="3" type="ORF">QE367_002393</name>
</gene>
<feature type="region of interest" description="Disordered" evidence="1">
    <location>
        <begin position="300"/>
        <end position="320"/>
    </location>
</feature>
<comment type="caution">
    <text evidence="3">The sequence shown here is derived from an EMBL/GenBank/DDBJ whole genome shotgun (WGS) entry which is preliminary data.</text>
</comment>
<keyword evidence="4" id="KW-1185">Reference proteome</keyword>
<dbReference type="InterPro" id="IPR051783">
    <property type="entry name" value="NAD(P)-dependent_oxidoreduct"/>
</dbReference>
<protein>
    <submittedName>
        <fullName evidence="3">2'-hydroxyisoflavone reductase</fullName>
        <ecNumber evidence="3">1.3.1.45</ecNumber>
    </submittedName>
</protein>
<dbReference type="Gene3D" id="3.40.50.720">
    <property type="entry name" value="NAD(P)-binding Rossmann-like Domain"/>
    <property type="match status" value="1"/>
</dbReference>
<feature type="compositionally biased region" description="Basic and acidic residues" evidence="1">
    <location>
        <begin position="300"/>
        <end position="310"/>
    </location>
</feature>
<dbReference type="Pfam" id="PF01370">
    <property type="entry name" value="Epimerase"/>
    <property type="match status" value="2"/>
</dbReference>
<dbReference type="InterPro" id="IPR001509">
    <property type="entry name" value="Epimerase_deHydtase"/>
</dbReference>
<keyword evidence="3" id="KW-0560">Oxidoreductase</keyword>
<proteinExistence type="predicted"/>
<evidence type="ECO:0000259" key="2">
    <source>
        <dbReference type="Pfam" id="PF01370"/>
    </source>
</evidence>
<name>A0ABU1I2S1_9MICO</name>
<dbReference type="PANTHER" id="PTHR48079:SF6">
    <property type="entry name" value="NAD(P)-BINDING DOMAIN-CONTAINING PROTEIN-RELATED"/>
    <property type="match status" value="1"/>
</dbReference>
<accession>A0ABU1I2S1</accession>
<dbReference type="SUPFAM" id="SSF51735">
    <property type="entry name" value="NAD(P)-binding Rossmann-fold domains"/>
    <property type="match status" value="1"/>
</dbReference>
<dbReference type="Proteomes" id="UP001260188">
    <property type="component" value="Unassembled WGS sequence"/>
</dbReference>
<organism evidence="3 4">
    <name type="scientific">Microbacterium paludicola</name>
    <dbReference type="NCBI Taxonomy" id="300019"/>
    <lineage>
        <taxon>Bacteria</taxon>
        <taxon>Bacillati</taxon>
        <taxon>Actinomycetota</taxon>
        <taxon>Actinomycetes</taxon>
        <taxon>Micrococcales</taxon>
        <taxon>Microbacteriaceae</taxon>
        <taxon>Microbacterium</taxon>
    </lineage>
</organism>
<dbReference type="GO" id="GO:0047526">
    <property type="term" value="F:2'-hydroxyisoflavone reductase activity"/>
    <property type="evidence" value="ECO:0007669"/>
    <property type="project" value="UniProtKB-EC"/>
</dbReference>
<evidence type="ECO:0000313" key="3">
    <source>
        <dbReference type="EMBL" id="MDR6168189.1"/>
    </source>
</evidence>
<evidence type="ECO:0000313" key="4">
    <source>
        <dbReference type="Proteomes" id="UP001260188"/>
    </source>
</evidence>
<evidence type="ECO:0000256" key="1">
    <source>
        <dbReference type="SAM" id="MobiDB-lite"/>
    </source>
</evidence>